<comment type="caution">
    <text evidence="2">The sequence shown here is derived from an EMBL/GenBank/DDBJ whole genome shotgun (WGS) entry which is preliminary data.</text>
</comment>
<name>A0A135NYL9_9HYPH</name>
<dbReference type="Pfam" id="PF01494">
    <property type="entry name" value="FAD_binding_3"/>
    <property type="match status" value="1"/>
</dbReference>
<accession>A0A135NYL9</accession>
<evidence type="ECO:0000313" key="3">
    <source>
        <dbReference type="Proteomes" id="UP000070498"/>
    </source>
</evidence>
<dbReference type="AlphaFoldDB" id="A0A135NYL9"/>
<keyword evidence="2" id="KW-0560">Oxidoreductase</keyword>
<protein>
    <submittedName>
        <fullName evidence="2">FAD-binding monooxygenase</fullName>
    </submittedName>
</protein>
<dbReference type="Proteomes" id="UP000070498">
    <property type="component" value="Unassembled WGS sequence"/>
</dbReference>
<dbReference type="InterPro" id="IPR051704">
    <property type="entry name" value="FAD_aromatic-hydroxylase"/>
</dbReference>
<dbReference type="PRINTS" id="PR00420">
    <property type="entry name" value="RNGMNOXGNASE"/>
</dbReference>
<dbReference type="Gene3D" id="3.50.50.60">
    <property type="entry name" value="FAD/NAD(P)-binding domain"/>
    <property type="match status" value="1"/>
</dbReference>
<keyword evidence="3" id="KW-1185">Reference proteome</keyword>
<dbReference type="GO" id="GO:0071949">
    <property type="term" value="F:FAD binding"/>
    <property type="evidence" value="ECO:0007669"/>
    <property type="project" value="InterPro"/>
</dbReference>
<dbReference type="GO" id="GO:0004497">
    <property type="term" value="F:monooxygenase activity"/>
    <property type="evidence" value="ECO:0007669"/>
    <property type="project" value="UniProtKB-KW"/>
</dbReference>
<dbReference type="InterPro" id="IPR036188">
    <property type="entry name" value="FAD/NAD-bd_sf"/>
</dbReference>
<gene>
    <name evidence="2" type="ORF">ATO67_14030</name>
</gene>
<dbReference type="STRING" id="2052828.ATO67_14030"/>
<reference evidence="2 3" key="1">
    <citation type="submission" date="2015-11" db="EMBL/GenBank/DDBJ databases">
        <title>Draft genome sequence of Agrobacterium sp. R89-1.</title>
        <authorList>
            <person name="Zahradnik J."/>
            <person name="Kyslikova E."/>
            <person name="Palyzova A."/>
            <person name="Kyslik P."/>
        </authorList>
    </citation>
    <scope>NUCLEOTIDE SEQUENCE [LARGE SCALE GENOMIC DNA]</scope>
    <source>
        <strain evidence="2 3">R89-1</strain>
    </source>
</reference>
<dbReference type="SUPFAM" id="SSF51905">
    <property type="entry name" value="FAD/NAD(P)-binding domain"/>
    <property type="match status" value="1"/>
</dbReference>
<dbReference type="PANTHER" id="PTHR46865">
    <property type="entry name" value="OXIDOREDUCTASE-RELATED"/>
    <property type="match status" value="1"/>
</dbReference>
<organism evidence="2 3">
    <name type="scientific">Agrobacterium bohemicum</name>
    <dbReference type="NCBI Taxonomy" id="2052828"/>
    <lineage>
        <taxon>Bacteria</taxon>
        <taxon>Pseudomonadati</taxon>
        <taxon>Pseudomonadota</taxon>
        <taxon>Alphaproteobacteria</taxon>
        <taxon>Hyphomicrobiales</taxon>
        <taxon>Rhizobiaceae</taxon>
        <taxon>Rhizobium/Agrobacterium group</taxon>
        <taxon>Agrobacterium</taxon>
    </lineage>
</organism>
<dbReference type="Gene3D" id="3.30.9.10">
    <property type="entry name" value="D-Amino Acid Oxidase, subunit A, domain 2"/>
    <property type="match status" value="1"/>
</dbReference>
<keyword evidence="2" id="KW-0503">Monooxygenase</keyword>
<proteinExistence type="predicted"/>
<evidence type="ECO:0000313" key="2">
    <source>
        <dbReference type="EMBL" id="KXG84257.1"/>
    </source>
</evidence>
<feature type="domain" description="FAD-binding" evidence="1">
    <location>
        <begin position="7"/>
        <end position="346"/>
    </location>
</feature>
<dbReference type="PANTHER" id="PTHR46865:SF2">
    <property type="entry name" value="MONOOXYGENASE"/>
    <property type="match status" value="1"/>
</dbReference>
<sequence>MVGRGSSVLISGASFAGLSTAYWLNELGYDVTIVEVGNGLKYGGSPVDIRDGSIDVIKRMGLYERIRARSLKPRRLYFKNACDVAVATISPETGEGPTSGEEYEIERDTLLETMFEALGDEIEVIFGDSISSLEQNESQVRVSFKSGEQRTFSLVIGCDGNHSSIRKMVFGPESDYAVSLQNYFGISIVNKLLIETDTTQIYNAPGKAVMLNAYNHKTDISFLFFSADEIRYDYRDQDQHRRIIHEQFFNEKWRTREVLEEALQCENFYFDKFCQIKMPSWSKGRVALVGDAAYCATPAAGMGGALAMVGATALADALIKYEGNAEMAFQEYDRSLRPFVEKVQANAIGFGLEMFAPRTEKAIRERNARFASS</sequence>
<evidence type="ECO:0000259" key="1">
    <source>
        <dbReference type="Pfam" id="PF01494"/>
    </source>
</evidence>
<dbReference type="EMBL" id="LNUW01000038">
    <property type="protein sequence ID" value="KXG84257.1"/>
    <property type="molecule type" value="Genomic_DNA"/>
</dbReference>
<dbReference type="InterPro" id="IPR002938">
    <property type="entry name" value="FAD-bd"/>
</dbReference>